<comment type="caution">
    <text evidence="1">The sequence shown here is derived from an EMBL/GenBank/DDBJ whole genome shotgun (WGS) entry which is preliminary data.</text>
</comment>
<protein>
    <recommendedName>
        <fullName evidence="3">Flagellar protein FliT</fullName>
    </recommendedName>
</protein>
<accession>A0A554XG92</accession>
<dbReference type="RefSeq" id="WP_144328119.1">
    <property type="nucleotide sequence ID" value="NZ_VJON01000014.1"/>
</dbReference>
<evidence type="ECO:0008006" key="3">
    <source>
        <dbReference type="Google" id="ProtNLM"/>
    </source>
</evidence>
<proteinExistence type="predicted"/>
<dbReference type="Proteomes" id="UP000318294">
    <property type="component" value="Unassembled WGS sequence"/>
</dbReference>
<dbReference type="AlphaFoldDB" id="A0A554XG92"/>
<name>A0A554XG92_9BURK</name>
<dbReference type="EMBL" id="VJON01000014">
    <property type="protein sequence ID" value="TSE34799.1"/>
    <property type="molecule type" value="Genomic_DNA"/>
</dbReference>
<gene>
    <name evidence="1" type="ORF">Tchar_01152</name>
</gene>
<reference evidence="1 2" key="1">
    <citation type="submission" date="2019-07" db="EMBL/GenBank/DDBJ databases">
        <title>Tepidimonas charontis SPSP-6 draft genome.</title>
        <authorList>
            <person name="Da Costa M.S."/>
            <person name="Froufe H.J.C."/>
            <person name="Egas C."/>
            <person name="Albuquerque L."/>
        </authorList>
    </citation>
    <scope>NUCLEOTIDE SEQUENCE [LARGE SCALE GENOMIC DNA]</scope>
    <source>
        <strain evidence="1 2">SPSP-6</strain>
    </source>
</reference>
<keyword evidence="2" id="KW-1185">Reference proteome</keyword>
<evidence type="ECO:0000313" key="2">
    <source>
        <dbReference type="Proteomes" id="UP000318294"/>
    </source>
</evidence>
<organism evidence="1 2">
    <name type="scientific">Tepidimonas charontis</name>
    <dbReference type="NCBI Taxonomy" id="2267262"/>
    <lineage>
        <taxon>Bacteria</taxon>
        <taxon>Pseudomonadati</taxon>
        <taxon>Pseudomonadota</taxon>
        <taxon>Betaproteobacteria</taxon>
        <taxon>Burkholderiales</taxon>
        <taxon>Tepidimonas</taxon>
    </lineage>
</organism>
<sequence>MTATADVSALMKRLRAQLDDALALAAQHAGGAADAQAWVDACAALARTASELRPWLTQAGNIRHDDTTARLLSDIGTRMQTLLELHTRLEAANRQALSQLLPQDTLQAYARLGRSARSGAYR</sequence>
<evidence type="ECO:0000313" key="1">
    <source>
        <dbReference type="EMBL" id="TSE34799.1"/>
    </source>
</evidence>